<proteinExistence type="predicted"/>
<keyword evidence="2" id="KW-1185">Reference proteome</keyword>
<comment type="caution">
    <text evidence="1">The sequence shown here is derived from an EMBL/GenBank/DDBJ whole genome shotgun (WGS) entry which is preliminary data.</text>
</comment>
<evidence type="ECO:0000313" key="1">
    <source>
        <dbReference type="EMBL" id="KAJ7210352.1"/>
    </source>
</evidence>
<protein>
    <submittedName>
        <fullName evidence="1">Uncharacterized protein</fullName>
    </submittedName>
</protein>
<dbReference type="EMBL" id="JARJCW010000028">
    <property type="protein sequence ID" value="KAJ7210352.1"/>
    <property type="molecule type" value="Genomic_DNA"/>
</dbReference>
<sequence length="289" mass="31410">MIPDGPGLGVLRVQNAGSWTSLVLYTTYKFSKSGWIFLFGNPASNGNLGNVLFGSPASKGFSPSAGIKVDMPSYLFSTGWTQEHKYVPFACCTGYLGGQEIFVAVLVFNSDLTGDDENTNLNDPDKPFVPHILESGSFRELEFNGIVAVNITGLTKICSEMQAAIGMEDILLTKIQAPPLMAEGFPNKQLAGVLGKVGFPLKAGFPNRIIQSGSPVILDFPMGPKCICRSSTVLDLQFSEIHLYLMDKLNLNPSWIRTNVVPPTRLLVLGFIFMISKMPSHRLQQLSSG</sequence>
<name>A0AAD6YBP9_9AGAR</name>
<organism evidence="1 2">
    <name type="scientific">Mycena pura</name>
    <dbReference type="NCBI Taxonomy" id="153505"/>
    <lineage>
        <taxon>Eukaryota</taxon>
        <taxon>Fungi</taxon>
        <taxon>Dikarya</taxon>
        <taxon>Basidiomycota</taxon>
        <taxon>Agaricomycotina</taxon>
        <taxon>Agaricomycetes</taxon>
        <taxon>Agaricomycetidae</taxon>
        <taxon>Agaricales</taxon>
        <taxon>Marasmiineae</taxon>
        <taxon>Mycenaceae</taxon>
        <taxon>Mycena</taxon>
    </lineage>
</organism>
<reference evidence="1" key="1">
    <citation type="submission" date="2023-03" db="EMBL/GenBank/DDBJ databases">
        <title>Massive genome expansion in bonnet fungi (Mycena s.s.) driven by repeated elements and novel gene families across ecological guilds.</title>
        <authorList>
            <consortium name="Lawrence Berkeley National Laboratory"/>
            <person name="Harder C.B."/>
            <person name="Miyauchi S."/>
            <person name="Viragh M."/>
            <person name="Kuo A."/>
            <person name="Thoen E."/>
            <person name="Andreopoulos B."/>
            <person name="Lu D."/>
            <person name="Skrede I."/>
            <person name="Drula E."/>
            <person name="Henrissat B."/>
            <person name="Morin E."/>
            <person name="Kohler A."/>
            <person name="Barry K."/>
            <person name="LaButti K."/>
            <person name="Morin E."/>
            <person name="Salamov A."/>
            <person name="Lipzen A."/>
            <person name="Mereny Z."/>
            <person name="Hegedus B."/>
            <person name="Baldrian P."/>
            <person name="Stursova M."/>
            <person name="Weitz H."/>
            <person name="Taylor A."/>
            <person name="Grigoriev I.V."/>
            <person name="Nagy L.G."/>
            <person name="Martin F."/>
            <person name="Kauserud H."/>
        </authorList>
    </citation>
    <scope>NUCLEOTIDE SEQUENCE</scope>
    <source>
        <strain evidence="1">9144</strain>
    </source>
</reference>
<evidence type="ECO:0000313" key="2">
    <source>
        <dbReference type="Proteomes" id="UP001219525"/>
    </source>
</evidence>
<gene>
    <name evidence="1" type="ORF">GGX14DRAFT_394583</name>
</gene>
<accession>A0AAD6YBP9</accession>
<dbReference type="AlphaFoldDB" id="A0AAD6YBP9"/>
<dbReference type="Proteomes" id="UP001219525">
    <property type="component" value="Unassembled WGS sequence"/>
</dbReference>